<feature type="domain" description="Rho-GAP" evidence="2">
    <location>
        <begin position="219"/>
        <end position="436"/>
    </location>
</feature>
<dbReference type="GO" id="GO:0005737">
    <property type="term" value="C:cytoplasm"/>
    <property type="evidence" value="ECO:0007669"/>
    <property type="project" value="TreeGrafter"/>
</dbReference>
<reference evidence="3" key="1">
    <citation type="submission" date="2023-03" db="EMBL/GenBank/DDBJ databases">
        <title>Complete genome of Cladonia borealis.</title>
        <authorList>
            <person name="Park H."/>
        </authorList>
    </citation>
    <scope>NUCLEOTIDE SEQUENCE</scope>
    <source>
        <strain evidence="3">ANT050790</strain>
    </source>
</reference>
<evidence type="ECO:0000259" key="2">
    <source>
        <dbReference type="PROSITE" id="PS50238"/>
    </source>
</evidence>
<name>A0AA39R6P5_9LECA</name>
<dbReference type="AlphaFoldDB" id="A0AA39R6P5"/>
<dbReference type="CDD" id="cd00159">
    <property type="entry name" value="RhoGAP"/>
    <property type="match status" value="1"/>
</dbReference>
<dbReference type="InterPro" id="IPR001251">
    <property type="entry name" value="CRAL-TRIO_dom"/>
</dbReference>
<dbReference type="GO" id="GO:0007264">
    <property type="term" value="P:small GTPase-mediated signal transduction"/>
    <property type="evidence" value="ECO:0007669"/>
    <property type="project" value="TreeGrafter"/>
</dbReference>
<accession>A0AA39R6P5</accession>
<feature type="region of interest" description="Disordered" evidence="1">
    <location>
        <begin position="461"/>
        <end position="537"/>
    </location>
</feature>
<sequence length="685" mass="76567">MRSQIANRLRSNSIPLNSVTPPVTSKDYSTPLANLAARILYRSPLPSQNDLPVFILNAAAFPDARTSDYDALLPYVLARLPDDEELIGGHGYELVFFAGGEGGNEALQNKKARPGWGWFLQAYHVLTRATRKRLHTLYIVHEKKWIRVLMEMFATVVSPKFRKKIVHVSTLSGLALHIPIEDLLIPPSAYLADRRKSPDIHAPYVSGRRAFAVKHPLHIAADGSIRLPRVLREATSFILMEDNIKVVGIFRVSARAQTVEVLKEAYDRGHKFIVWKERNTVLASSHRREGVGDVWVEELEQIEGFDLHAAAALIKLWYKELREPIFPPTSYQFLEKYYGNPNHELEPAQLVAMLSMHDDWTPIHDENSRHILIMHLLPLLHKVAQYQDWNQMTPDNLAMCFAPSLLRGPDPIEDLRLSTIVRRILVSMIAHWRHLEPLLNTSYEKFEESLRMPEAIEDREDPLEEAQSNQSLEIETRVSGITLQDNEDSDEGDEGSPPPLPPRPRAATVARETFAKDDPFTVASSDRADASNFSTSSRTGLVSAVALNDALVSPHSGLRTSSVEKGVSNGISTSMGPYSKIDSADAGIFHNVSPLRRKPAPNLAPLPRYSTIVTDQSAALQSIQHYNNVPPDDDNNRGMMGANDLPVYQEGLQRDDEPAPSPNSPLAVNDSFVQRKPLPKTTSGV</sequence>
<comment type="caution">
    <text evidence="3">The sequence shown here is derived from an EMBL/GenBank/DDBJ whole genome shotgun (WGS) entry which is preliminary data.</text>
</comment>
<dbReference type="PANTHER" id="PTHR45808">
    <property type="entry name" value="RHO GTPASE-ACTIVATING PROTEIN 68F"/>
    <property type="match status" value="1"/>
</dbReference>
<organism evidence="3 4">
    <name type="scientific">Cladonia borealis</name>
    <dbReference type="NCBI Taxonomy" id="184061"/>
    <lineage>
        <taxon>Eukaryota</taxon>
        <taxon>Fungi</taxon>
        <taxon>Dikarya</taxon>
        <taxon>Ascomycota</taxon>
        <taxon>Pezizomycotina</taxon>
        <taxon>Lecanoromycetes</taxon>
        <taxon>OSLEUM clade</taxon>
        <taxon>Lecanoromycetidae</taxon>
        <taxon>Lecanorales</taxon>
        <taxon>Lecanorineae</taxon>
        <taxon>Cladoniaceae</taxon>
        <taxon>Cladonia</taxon>
    </lineage>
</organism>
<dbReference type="CDD" id="cd00170">
    <property type="entry name" value="SEC14"/>
    <property type="match status" value="1"/>
</dbReference>
<evidence type="ECO:0000313" key="3">
    <source>
        <dbReference type="EMBL" id="KAK0514431.1"/>
    </source>
</evidence>
<protein>
    <recommendedName>
        <fullName evidence="2">Rho-GAP domain-containing protein</fullName>
    </recommendedName>
</protein>
<keyword evidence="4" id="KW-1185">Reference proteome</keyword>
<evidence type="ECO:0000313" key="4">
    <source>
        <dbReference type="Proteomes" id="UP001166286"/>
    </source>
</evidence>
<dbReference type="PANTHER" id="PTHR45808:SF2">
    <property type="entry name" value="RHO GTPASE-ACTIVATING PROTEIN 68F"/>
    <property type="match status" value="1"/>
</dbReference>
<dbReference type="Pfam" id="PF13716">
    <property type="entry name" value="CRAL_TRIO_2"/>
    <property type="match status" value="1"/>
</dbReference>
<proteinExistence type="predicted"/>
<dbReference type="Gene3D" id="3.40.525.10">
    <property type="entry name" value="CRAL-TRIO lipid binding domain"/>
    <property type="match status" value="1"/>
</dbReference>
<dbReference type="SUPFAM" id="SSF48350">
    <property type="entry name" value="GTPase activation domain, GAP"/>
    <property type="match status" value="1"/>
</dbReference>
<feature type="compositionally biased region" description="Polar residues" evidence="1">
    <location>
        <begin position="466"/>
        <end position="484"/>
    </location>
</feature>
<dbReference type="Pfam" id="PF00620">
    <property type="entry name" value="RhoGAP"/>
    <property type="match status" value="1"/>
</dbReference>
<feature type="region of interest" description="Disordered" evidence="1">
    <location>
        <begin position="626"/>
        <end position="685"/>
    </location>
</feature>
<dbReference type="InterPro" id="IPR008936">
    <property type="entry name" value="Rho_GTPase_activation_prot"/>
</dbReference>
<feature type="compositionally biased region" description="Acidic residues" evidence="1">
    <location>
        <begin position="485"/>
        <end position="494"/>
    </location>
</feature>
<dbReference type="SMART" id="SM00324">
    <property type="entry name" value="RhoGAP"/>
    <property type="match status" value="1"/>
</dbReference>
<dbReference type="InterPro" id="IPR036865">
    <property type="entry name" value="CRAL-TRIO_dom_sf"/>
</dbReference>
<dbReference type="SUPFAM" id="SSF52087">
    <property type="entry name" value="CRAL/TRIO domain"/>
    <property type="match status" value="1"/>
</dbReference>
<dbReference type="Gene3D" id="1.10.555.10">
    <property type="entry name" value="Rho GTPase activation protein"/>
    <property type="match status" value="1"/>
</dbReference>
<dbReference type="GO" id="GO:0005096">
    <property type="term" value="F:GTPase activator activity"/>
    <property type="evidence" value="ECO:0007669"/>
    <property type="project" value="TreeGrafter"/>
</dbReference>
<dbReference type="PROSITE" id="PS50238">
    <property type="entry name" value="RHOGAP"/>
    <property type="match status" value="1"/>
</dbReference>
<dbReference type="Proteomes" id="UP001166286">
    <property type="component" value="Unassembled WGS sequence"/>
</dbReference>
<gene>
    <name evidence="3" type="ORF">JMJ35_003048</name>
</gene>
<dbReference type="InterPro" id="IPR000198">
    <property type="entry name" value="RhoGAP_dom"/>
</dbReference>
<evidence type="ECO:0000256" key="1">
    <source>
        <dbReference type="SAM" id="MobiDB-lite"/>
    </source>
</evidence>
<dbReference type="EMBL" id="JAFEKC020000005">
    <property type="protein sequence ID" value="KAK0514431.1"/>
    <property type="molecule type" value="Genomic_DNA"/>
</dbReference>